<dbReference type="EMBL" id="RCHS01001862">
    <property type="protein sequence ID" value="RMX51027.1"/>
    <property type="molecule type" value="Genomic_DNA"/>
</dbReference>
<name>A0A3M6UBG1_POCDA</name>
<evidence type="ECO:0000313" key="2">
    <source>
        <dbReference type="Proteomes" id="UP000275408"/>
    </source>
</evidence>
<keyword evidence="2" id="KW-1185">Reference proteome</keyword>
<comment type="caution">
    <text evidence="1">The sequence shown here is derived from an EMBL/GenBank/DDBJ whole genome shotgun (WGS) entry which is preliminary data.</text>
</comment>
<evidence type="ECO:0000313" key="1">
    <source>
        <dbReference type="EMBL" id="RMX51027.1"/>
    </source>
</evidence>
<reference evidence="1 2" key="1">
    <citation type="journal article" date="2018" name="Sci. Rep.">
        <title>Comparative analysis of the Pocillopora damicornis genome highlights role of immune system in coral evolution.</title>
        <authorList>
            <person name="Cunning R."/>
            <person name="Bay R.A."/>
            <person name="Gillette P."/>
            <person name="Baker A.C."/>
            <person name="Traylor-Knowles N."/>
        </authorList>
    </citation>
    <scope>NUCLEOTIDE SEQUENCE [LARGE SCALE GENOMIC DNA]</scope>
    <source>
        <strain evidence="1">RSMAS</strain>
        <tissue evidence="1">Whole animal</tissue>
    </source>
</reference>
<gene>
    <name evidence="1" type="ORF">pdam_00018457</name>
</gene>
<organism evidence="1 2">
    <name type="scientific">Pocillopora damicornis</name>
    <name type="common">Cauliflower coral</name>
    <name type="synonym">Millepora damicornis</name>
    <dbReference type="NCBI Taxonomy" id="46731"/>
    <lineage>
        <taxon>Eukaryota</taxon>
        <taxon>Metazoa</taxon>
        <taxon>Cnidaria</taxon>
        <taxon>Anthozoa</taxon>
        <taxon>Hexacorallia</taxon>
        <taxon>Scleractinia</taxon>
        <taxon>Astrocoeniina</taxon>
        <taxon>Pocilloporidae</taxon>
        <taxon>Pocillopora</taxon>
    </lineage>
</organism>
<protein>
    <submittedName>
        <fullName evidence="1">Uncharacterized protein</fullName>
    </submittedName>
</protein>
<accession>A0A3M6UBG1</accession>
<dbReference type="Proteomes" id="UP000275408">
    <property type="component" value="Unassembled WGS sequence"/>
</dbReference>
<proteinExistence type="predicted"/>
<dbReference type="AlphaFoldDB" id="A0A3M6UBG1"/>
<sequence length="111" mass="12575">MSGFETDDYVSDTCEIVKVLNSFGESVATIFRKPNGEFEVQGACLVRNELKQEHVWYNNLRRYRKLRLIVTSSGCVLDIERHGSNGILLINLSLRMSTSGYQLTEVKTVSV</sequence>